<accession>A0A8S1IWB7</accession>
<organism evidence="2 3">
    <name type="scientific">Ostreobium quekettii</name>
    <dbReference type="NCBI Taxonomy" id="121088"/>
    <lineage>
        <taxon>Eukaryota</taxon>
        <taxon>Viridiplantae</taxon>
        <taxon>Chlorophyta</taxon>
        <taxon>core chlorophytes</taxon>
        <taxon>Ulvophyceae</taxon>
        <taxon>TCBD clade</taxon>
        <taxon>Bryopsidales</taxon>
        <taxon>Ostreobineae</taxon>
        <taxon>Ostreobiaceae</taxon>
        <taxon>Ostreobium</taxon>
    </lineage>
</organism>
<feature type="compositionally biased region" description="Low complexity" evidence="1">
    <location>
        <begin position="324"/>
        <end position="339"/>
    </location>
</feature>
<keyword evidence="3" id="KW-1185">Reference proteome</keyword>
<feature type="compositionally biased region" description="Basic and acidic residues" evidence="1">
    <location>
        <begin position="370"/>
        <end position="382"/>
    </location>
</feature>
<reference evidence="2" key="1">
    <citation type="submission" date="2020-12" db="EMBL/GenBank/DDBJ databases">
        <authorList>
            <person name="Iha C."/>
        </authorList>
    </citation>
    <scope>NUCLEOTIDE SEQUENCE</scope>
</reference>
<evidence type="ECO:0000256" key="1">
    <source>
        <dbReference type="SAM" id="MobiDB-lite"/>
    </source>
</evidence>
<protein>
    <submittedName>
        <fullName evidence="2">Uncharacterized protein</fullName>
    </submittedName>
</protein>
<gene>
    <name evidence="2" type="ORF">OSTQU699_LOCUS948</name>
</gene>
<feature type="region of interest" description="Disordered" evidence="1">
    <location>
        <begin position="318"/>
        <end position="353"/>
    </location>
</feature>
<evidence type="ECO:0000313" key="3">
    <source>
        <dbReference type="Proteomes" id="UP000708148"/>
    </source>
</evidence>
<feature type="compositionally biased region" description="Basic and acidic residues" evidence="1">
    <location>
        <begin position="1"/>
        <end position="12"/>
    </location>
</feature>
<feature type="region of interest" description="Disordered" evidence="1">
    <location>
        <begin position="122"/>
        <end position="153"/>
    </location>
</feature>
<feature type="region of interest" description="Disordered" evidence="1">
    <location>
        <begin position="1"/>
        <end position="29"/>
    </location>
</feature>
<dbReference type="EMBL" id="CAJHUC010000362">
    <property type="protein sequence ID" value="CAD7695587.1"/>
    <property type="molecule type" value="Genomic_DNA"/>
</dbReference>
<name>A0A8S1IWB7_9CHLO</name>
<evidence type="ECO:0000313" key="2">
    <source>
        <dbReference type="EMBL" id="CAD7695587.1"/>
    </source>
</evidence>
<feature type="compositionally biased region" description="Pro residues" evidence="1">
    <location>
        <begin position="13"/>
        <end position="26"/>
    </location>
</feature>
<dbReference type="Proteomes" id="UP000708148">
    <property type="component" value="Unassembled WGS sequence"/>
</dbReference>
<proteinExistence type="predicted"/>
<comment type="caution">
    <text evidence="2">The sequence shown here is derived from an EMBL/GenBank/DDBJ whole genome shotgun (WGS) entry which is preliminary data.</text>
</comment>
<feature type="region of interest" description="Disordered" evidence="1">
    <location>
        <begin position="365"/>
        <end position="387"/>
    </location>
</feature>
<sequence length="546" mass="57225">MANRKDTAEESPRPAPAPGPVPPPAPASHRPLVVSYKDVWCLKDRPSESFDACDPCLAAGVCPSGHGAGPSCSTTSSGDICGAGSGSIPRCEDSSEAYMNSPSCPTAQASIRGVLAGGGKRLSGSGLDRKGSDSASAWSGGKCRSGGGSRAPGAEEDFEFRAAAGDGDPSGGWPHWRRMADSVHSMGTEDGKFQGSAHGFKSLPEKQNSAEDAVFLEIKFDWEDDQQAPAVTYEERVGKKGGSGRGRCRKGLRLLRSLVRSDGKSQKAGRRAKGPEKDTVLRCIGCLWGRSSFLTATPRLKPSGPSISTAPNSTFSAPCGGSFSPLTTSPLPDTLPASPRSMQAAAPDRSPGLSQEVWPAWHGVAGTASDGRDHRSEIREQGAQRSDCQIAQVGPAAPFRRSSASQEASISLDLFGGCRLASASFEGWEAAFTQPSTSMGVSPAWAGGHAWRPPVLKSDEQYEARHVEACGGGGVRSANRVSDDWAATPRLANAASPSAKVSMDGSVWDERTIPEFDPVRLQMWEPEDGGKRSVSFSDFGGCLRAT</sequence>
<dbReference type="AlphaFoldDB" id="A0A8S1IWB7"/>